<feature type="compositionally biased region" description="Acidic residues" evidence="10">
    <location>
        <begin position="99"/>
        <end position="117"/>
    </location>
</feature>
<keyword evidence="4" id="KW-0805">Transcription regulation</keyword>
<dbReference type="OrthoDB" id="118550at2759"/>
<evidence type="ECO:0000313" key="15">
    <source>
        <dbReference type="EMBL" id="OBZ67584.1"/>
    </source>
</evidence>
<protein>
    <submittedName>
        <fullName evidence="15">SWI/SNF and RSC complexes subunit ssr2</fullName>
    </submittedName>
</protein>
<dbReference type="InterPro" id="IPR001005">
    <property type="entry name" value="SANT/Myb"/>
</dbReference>
<dbReference type="SUPFAM" id="SSF46689">
    <property type="entry name" value="Homeodomain-like"/>
    <property type="match status" value="2"/>
</dbReference>
<name>A0A1C7LXP7_GRIFR</name>
<evidence type="ECO:0000256" key="9">
    <source>
        <dbReference type="SAM" id="Coils"/>
    </source>
</evidence>
<dbReference type="EMBL" id="LUGG01000023">
    <property type="protein sequence ID" value="OBZ67584.1"/>
    <property type="molecule type" value="Genomic_DNA"/>
</dbReference>
<evidence type="ECO:0000256" key="8">
    <source>
        <dbReference type="PROSITE-ProRule" id="PRU00228"/>
    </source>
</evidence>
<evidence type="ECO:0000256" key="10">
    <source>
        <dbReference type="SAM" id="MobiDB-lite"/>
    </source>
</evidence>
<keyword evidence="5" id="KW-0238">DNA-binding</keyword>
<evidence type="ECO:0000259" key="14">
    <source>
        <dbReference type="PROSITE" id="PS51293"/>
    </source>
</evidence>
<evidence type="ECO:0000313" key="16">
    <source>
        <dbReference type="Proteomes" id="UP000092993"/>
    </source>
</evidence>
<evidence type="ECO:0000256" key="6">
    <source>
        <dbReference type="ARBA" id="ARBA00023163"/>
    </source>
</evidence>
<sequence length="692" mass="74337">MSSPKRTASPSPQTDAKRIKLTVPQQNQGVTPVDPDNAAGKRSELEPIQGGDIGNLPPSDVPSTSTEVASAVPVRLLKGEGDGEGVEDGGDVSMAEGGEAGDEEADSAEENDDEDPAQLEATRLRLEDQARKYLAAQTHEVIIPSYSAWFDMSKIHPVERKALPEFFNSRHRSKTPAIYKDYRDFMVNTYRLRPSEYLTVTACRRNLAGTTRAPFTGHFRVILDTPRGLSSLHPGTRPHPPPSTTAVNGSVKPAASSTPASLELRSSIYQTTSKASRQVSGAEASSLANGASAPNGTSTAERQMSVKYECDTCGVDCTPVRYHSLKTKNFELCPPCYLDGRFPSTMFSGDFVKLTSAASGHGVHQGAGAGTEEDWSDQEILLLLEGVEMYDDDWSAIEEHVGSRTAQQCIRKFLQLPIEDPYVATEGNMGPLRYARIPFEQADNPVMSVVAFLAGVVGPGVAAEAAKTALHELTDGAKKSESETEEGAKEKEAEEEDGKNTEKKDNDGMEEDVPKQESTAQPADSRSSEAPASSDNMVVDTDGSVVSKRPTTIPHSKVVRAAELALKSSAKAAGALADAEDVRIRSTLASLIKLTLTKIELKMAQFEELEELLEEERKSLESARMSLVNERVGLKRMLDNVKGELLKHGSSVVAQAQAGLGTSGQGTRVSEVQGGTPVDGDMGPVCSWDYPK</sequence>
<comment type="caution">
    <text evidence="15">The sequence shown here is derived from an EMBL/GenBank/DDBJ whole genome shotgun (WGS) entry which is preliminary data.</text>
</comment>
<keyword evidence="2 8" id="KW-0863">Zinc-finger</keyword>
<proteinExistence type="predicted"/>
<dbReference type="AlphaFoldDB" id="A0A1C7LXP7"/>
<dbReference type="Proteomes" id="UP000092993">
    <property type="component" value="Unassembled WGS sequence"/>
</dbReference>
<keyword evidence="3" id="KW-0862">Zinc</keyword>
<keyword evidence="7" id="KW-0539">Nucleus</keyword>
<dbReference type="PROSITE" id="PS50934">
    <property type="entry name" value="SWIRM"/>
    <property type="match status" value="1"/>
</dbReference>
<feature type="domain" description="SWIRM" evidence="13">
    <location>
        <begin position="141"/>
        <end position="243"/>
    </location>
</feature>
<dbReference type="InterPro" id="IPR000433">
    <property type="entry name" value="Znf_ZZ"/>
</dbReference>
<feature type="region of interest" description="Disordered" evidence="10">
    <location>
        <begin position="660"/>
        <end position="692"/>
    </location>
</feature>
<keyword evidence="16" id="KW-1185">Reference proteome</keyword>
<dbReference type="InterPro" id="IPR041984">
    <property type="entry name" value="Rsc8/Ssr1/Ssr2_ZZ"/>
</dbReference>
<dbReference type="FunFam" id="1.10.10.10:FF:000020">
    <property type="entry name" value="SWI/SNF complex subunit SMARCC2 isoform c"/>
    <property type="match status" value="1"/>
</dbReference>
<feature type="domain" description="ZZ-type" evidence="12">
    <location>
        <begin position="305"/>
        <end position="359"/>
    </location>
</feature>
<dbReference type="SUPFAM" id="SSF57850">
    <property type="entry name" value="RING/U-box"/>
    <property type="match status" value="1"/>
</dbReference>
<dbReference type="Pfam" id="PF04433">
    <property type="entry name" value="SWIRM"/>
    <property type="match status" value="1"/>
</dbReference>
<feature type="domain" description="Myb-like" evidence="11">
    <location>
        <begin position="375"/>
        <end position="417"/>
    </location>
</feature>
<dbReference type="Gene3D" id="1.10.10.60">
    <property type="entry name" value="Homeodomain-like"/>
    <property type="match status" value="1"/>
</dbReference>
<feature type="compositionally biased region" description="Polar residues" evidence="10">
    <location>
        <begin position="286"/>
        <end position="300"/>
    </location>
</feature>
<dbReference type="GO" id="GO:0008270">
    <property type="term" value="F:zinc ion binding"/>
    <property type="evidence" value="ECO:0007669"/>
    <property type="project" value="UniProtKB-KW"/>
</dbReference>
<organism evidence="15 16">
    <name type="scientific">Grifola frondosa</name>
    <name type="common">Maitake</name>
    <name type="synonym">Polyporus frondosus</name>
    <dbReference type="NCBI Taxonomy" id="5627"/>
    <lineage>
        <taxon>Eukaryota</taxon>
        <taxon>Fungi</taxon>
        <taxon>Dikarya</taxon>
        <taxon>Basidiomycota</taxon>
        <taxon>Agaricomycotina</taxon>
        <taxon>Agaricomycetes</taxon>
        <taxon>Polyporales</taxon>
        <taxon>Grifolaceae</taxon>
        <taxon>Grifola</taxon>
    </lineage>
</organism>
<evidence type="ECO:0000259" key="11">
    <source>
        <dbReference type="PROSITE" id="PS50090"/>
    </source>
</evidence>
<dbReference type="PANTHER" id="PTHR12802">
    <property type="entry name" value="SWI/SNF COMPLEX-RELATED"/>
    <property type="match status" value="1"/>
</dbReference>
<evidence type="ECO:0000256" key="5">
    <source>
        <dbReference type="ARBA" id="ARBA00023125"/>
    </source>
</evidence>
<reference evidence="15 16" key="1">
    <citation type="submission" date="2016-03" db="EMBL/GenBank/DDBJ databases">
        <title>Whole genome sequencing of Grifola frondosa 9006-11.</title>
        <authorList>
            <person name="Min B."/>
            <person name="Park H."/>
            <person name="Kim J.-G."/>
            <person name="Cho H."/>
            <person name="Oh Y.-L."/>
            <person name="Kong W.-S."/>
            <person name="Choi I.-G."/>
        </authorList>
    </citation>
    <scope>NUCLEOTIDE SEQUENCE [LARGE SCALE GENOMIC DNA]</scope>
    <source>
        <strain evidence="15 16">9006-11</strain>
    </source>
</reference>
<dbReference type="InterPro" id="IPR017884">
    <property type="entry name" value="SANT_dom"/>
</dbReference>
<dbReference type="GO" id="GO:0042393">
    <property type="term" value="F:histone binding"/>
    <property type="evidence" value="ECO:0007669"/>
    <property type="project" value="TreeGrafter"/>
</dbReference>
<dbReference type="Pfam" id="PF00249">
    <property type="entry name" value="Myb_DNA-binding"/>
    <property type="match status" value="1"/>
</dbReference>
<dbReference type="CDD" id="cd00167">
    <property type="entry name" value="SANT"/>
    <property type="match status" value="1"/>
</dbReference>
<dbReference type="PROSITE" id="PS50090">
    <property type="entry name" value="MYB_LIKE"/>
    <property type="match status" value="1"/>
</dbReference>
<evidence type="ECO:0000259" key="12">
    <source>
        <dbReference type="PROSITE" id="PS50135"/>
    </source>
</evidence>
<feature type="region of interest" description="Disordered" evidence="10">
    <location>
        <begin position="280"/>
        <end position="300"/>
    </location>
</feature>
<accession>A0A1C7LXP7</accession>
<dbReference type="PANTHER" id="PTHR12802:SF41">
    <property type="entry name" value="BRAHMA ASSOCIATED PROTEIN 155 KDA"/>
    <property type="match status" value="1"/>
</dbReference>
<dbReference type="PROSITE" id="PS51293">
    <property type="entry name" value="SANT"/>
    <property type="match status" value="1"/>
</dbReference>
<feature type="compositionally biased region" description="Polar residues" evidence="10">
    <location>
        <begin position="1"/>
        <end position="14"/>
    </location>
</feature>
<keyword evidence="6" id="KW-0804">Transcription</keyword>
<dbReference type="CDD" id="cd02336">
    <property type="entry name" value="ZZ_RSC8"/>
    <property type="match status" value="1"/>
</dbReference>
<evidence type="ECO:0000256" key="4">
    <source>
        <dbReference type="ARBA" id="ARBA00023015"/>
    </source>
</evidence>
<feature type="region of interest" description="Disordered" evidence="10">
    <location>
        <begin position="227"/>
        <end position="259"/>
    </location>
</feature>
<dbReference type="Gene3D" id="3.30.60.90">
    <property type="match status" value="1"/>
</dbReference>
<keyword evidence="1" id="KW-0479">Metal-binding</keyword>
<dbReference type="InterPro" id="IPR036388">
    <property type="entry name" value="WH-like_DNA-bd_sf"/>
</dbReference>
<evidence type="ECO:0000256" key="7">
    <source>
        <dbReference type="ARBA" id="ARBA00023242"/>
    </source>
</evidence>
<dbReference type="SMART" id="SM00717">
    <property type="entry name" value="SANT"/>
    <property type="match status" value="1"/>
</dbReference>
<dbReference type="InterPro" id="IPR007526">
    <property type="entry name" value="SWIRM"/>
</dbReference>
<dbReference type="PROSITE" id="PS50135">
    <property type="entry name" value="ZF_ZZ_2"/>
    <property type="match status" value="1"/>
</dbReference>
<feature type="domain" description="SANT" evidence="14">
    <location>
        <begin position="370"/>
        <end position="421"/>
    </location>
</feature>
<gene>
    <name evidence="15" type="primary">ssr2</name>
    <name evidence="15" type="ORF">A0H81_12391</name>
</gene>
<dbReference type="GO" id="GO:0045893">
    <property type="term" value="P:positive regulation of DNA-templated transcription"/>
    <property type="evidence" value="ECO:0007669"/>
    <property type="project" value="TreeGrafter"/>
</dbReference>
<dbReference type="InterPro" id="IPR009057">
    <property type="entry name" value="Homeodomain-like_sf"/>
</dbReference>
<feature type="region of interest" description="Disordered" evidence="10">
    <location>
        <begin position="1"/>
        <end position="117"/>
    </location>
</feature>
<evidence type="ECO:0000256" key="2">
    <source>
        <dbReference type="ARBA" id="ARBA00022771"/>
    </source>
</evidence>
<dbReference type="SMART" id="SM00291">
    <property type="entry name" value="ZnF_ZZ"/>
    <property type="match status" value="1"/>
</dbReference>
<feature type="compositionally biased region" description="Basic and acidic residues" evidence="10">
    <location>
        <begin position="473"/>
        <end position="515"/>
    </location>
</feature>
<dbReference type="Pfam" id="PF00569">
    <property type="entry name" value="ZZ"/>
    <property type="match status" value="1"/>
</dbReference>
<feature type="region of interest" description="Disordered" evidence="10">
    <location>
        <begin position="473"/>
        <end position="551"/>
    </location>
</feature>
<feature type="coiled-coil region" evidence="9">
    <location>
        <begin position="596"/>
        <end position="630"/>
    </location>
</feature>
<keyword evidence="9" id="KW-0175">Coiled coil</keyword>
<evidence type="ECO:0000256" key="1">
    <source>
        <dbReference type="ARBA" id="ARBA00022723"/>
    </source>
</evidence>
<dbReference type="Gene3D" id="1.10.10.10">
    <property type="entry name" value="Winged helix-like DNA-binding domain superfamily/Winged helix DNA-binding domain"/>
    <property type="match status" value="1"/>
</dbReference>
<dbReference type="Pfam" id="PF16495">
    <property type="entry name" value="SWIRM-assoc_1"/>
    <property type="match status" value="1"/>
</dbReference>
<dbReference type="InterPro" id="IPR043145">
    <property type="entry name" value="Znf_ZZ_sf"/>
</dbReference>
<dbReference type="OMA" id="QQFNEME"/>
<dbReference type="GO" id="GO:0003677">
    <property type="term" value="F:DNA binding"/>
    <property type="evidence" value="ECO:0007669"/>
    <property type="project" value="UniProtKB-KW"/>
</dbReference>
<dbReference type="GO" id="GO:0016514">
    <property type="term" value="C:SWI/SNF complex"/>
    <property type="evidence" value="ECO:0007669"/>
    <property type="project" value="TreeGrafter"/>
</dbReference>
<feature type="compositionally biased region" description="Polar residues" evidence="10">
    <location>
        <begin position="516"/>
        <end position="536"/>
    </location>
</feature>
<dbReference type="InterPro" id="IPR032451">
    <property type="entry name" value="SMARCC_C"/>
</dbReference>
<dbReference type="FunFam" id="1.10.10.60:FF:000014">
    <property type="entry name" value="SWI/SNF complex subunit SMARCC2 isoform C"/>
    <property type="match status" value="1"/>
</dbReference>
<dbReference type="STRING" id="5627.A0A1C7LXP7"/>
<evidence type="ECO:0000256" key="3">
    <source>
        <dbReference type="ARBA" id="ARBA00022833"/>
    </source>
</evidence>
<dbReference type="GO" id="GO:0006338">
    <property type="term" value="P:chromatin remodeling"/>
    <property type="evidence" value="ECO:0007669"/>
    <property type="project" value="UniProtKB-ARBA"/>
</dbReference>
<evidence type="ECO:0000259" key="13">
    <source>
        <dbReference type="PROSITE" id="PS50934"/>
    </source>
</evidence>